<comment type="caution">
    <text evidence="3">The sequence shown here is derived from an EMBL/GenBank/DDBJ whole genome shotgun (WGS) entry which is preliminary data.</text>
</comment>
<comment type="pathway">
    <text evidence="1">Protein modification; protein ubiquitination.</text>
</comment>
<dbReference type="AlphaFoldDB" id="A0A5J9SHB5"/>
<organism evidence="3 4">
    <name type="scientific">Eragrostis curvula</name>
    <name type="common">weeping love grass</name>
    <dbReference type="NCBI Taxonomy" id="38414"/>
    <lineage>
        <taxon>Eukaryota</taxon>
        <taxon>Viridiplantae</taxon>
        <taxon>Streptophyta</taxon>
        <taxon>Embryophyta</taxon>
        <taxon>Tracheophyta</taxon>
        <taxon>Spermatophyta</taxon>
        <taxon>Magnoliopsida</taxon>
        <taxon>Liliopsida</taxon>
        <taxon>Poales</taxon>
        <taxon>Poaceae</taxon>
        <taxon>PACMAD clade</taxon>
        <taxon>Chloridoideae</taxon>
        <taxon>Eragrostideae</taxon>
        <taxon>Eragrostidinae</taxon>
        <taxon>Eragrostis</taxon>
    </lineage>
</organism>
<reference evidence="3 4" key="1">
    <citation type="journal article" date="2019" name="Sci. Rep.">
        <title>A high-quality genome of Eragrostis curvula grass provides insights into Poaceae evolution and supports new strategies to enhance forage quality.</title>
        <authorList>
            <person name="Carballo J."/>
            <person name="Santos B.A.C.M."/>
            <person name="Zappacosta D."/>
            <person name="Garbus I."/>
            <person name="Selva J.P."/>
            <person name="Gallo C.A."/>
            <person name="Diaz A."/>
            <person name="Albertini E."/>
            <person name="Caccamo M."/>
            <person name="Echenique V."/>
        </authorList>
    </citation>
    <scope>NUCLEOTIDE SEQUENCE [LARGE SCALE GENOMIC DNA]</scope>
    <source>
        <strain evidence="4">cv. Victoria</strain>
        <tissue evidence="3">Leaf</tissue>
    </source>
</reference>
<dbReference type="InterPro" id="IPR011333">
    <property type="entry name" value="SKP1/BTB/POZ_sf"/>
</dbReference>
<dbReference type="Pfam" id="PF00651">
    <property type="entry name" value="BTB"/>
    <property type="match status" value="1"/>
</dbReference>
<dbReference type="SUPFAM" id="SSF54695">
    <property type="entry name" value="POZ domain"/>
    <property type="match status" value="1"/>
</dbReference>
<evidence type="ECO:0000256" key="1">
    <source>
        <dbReference type="ARBA" id="ARBA00004906"/>
    </source>
</evidence>
<dbReference type="Proteomes" id="UP000324897">
    <property type="component" value="Unassembled WGS sequence"/>
</dbReference>
<protein>
    <recommendedName>
        <fullName evidence="2">BTB domain-containing protein</fullName>
    </recommendedName>
</protein>
<dbReference type="Gene3D" id="3.30.710.10">
    <property type="entry name" value="Potassium Channel Kv1.1, Chain A"/>
    <property type="match status" value="1"/>
</dbReference>
<dbReference type="GO" id="GO:0016567">
    <property type="term" value="P:protein ubiquitination"/>
    <property type="evidence" value="ECO:0007669"/>
    <property type="project" value="InterPro"/>
</dbReference>
<dbReference type="Gramene" id="TVT98206">
    <property type="protein sequence ID" value="TVT98206"/>
    <property type="gene ID" value="EJB05_56525"/>
</dbReference>
<evidence type="ECO:0000313" key="3">
    <source>
        <dbReference type="EMBL" id="TVT98206.1"/>
    </source>
</evidence>
<evidence type="ECO:0000259" key="2">
    <source>
        <dbReference type="Pfam" id="PF00651"/>
    </source>
</evidence>
<feature type="non-terminal residue" evidence="3">
    <location>
        <position position="1"/>
    </location>
</feature>
<accession>A0A5J9SHB5</accession>
<dbReference type="PANTHER" id="PTHR26379:SF511">
    <property type="entry name" value="OS02G0311150 PROTEIN"/>
    <property type="match status" value="1"/>
</dbReference>
<dbReference type="EMBL" id="RWGY01000887">
    <property type="protein sequence ID" value="TVT98206.1"/>
    <property type="molecule type" value="Genomic_DNA"/>
</dbReference>
<gene>
    <name evidence="3" type="ORF">EJB05_56525</name>
</gene>
<name>A0A5J9SHB5_9POAL</name>
<keyword evidence="4" id="KW-1185">Reference proteome</keyword>
<proteinExistence type="predicted"/>
<sequence>MVENTKRLIQIDDMEAHVFKSLRHFIYRDALPDVALEESSDVACDAVSMAQHLLVAADRYNVERLKMICKEKLRRNEVSQSSEKLREEERGVEAHWLLAGNRRKEVTGVGEGDGEK</sequence>
<evidence type="ECO:0000313" key="4">
    <source>
        <dbReference type="Proteomes" id="UP000324897"/>
    </source>
</evidence>
<feature type="domain" description="BTB" evidence="2">
    <location>
        <begin position="4"/>
        <end position="76"/>
    </location>
</feature>
<dbReference type="InterPro" id="IPR000210">
    <property type="entry name" value="BTB/POZ_dom"/>
</dbReference>
<dbReference type="InterPro" id="IPR045005">
    <property type="entry name" value="BPM1-6"/>
</dbReference>
<dbReference type="OrthoDB" id="693342at2759"/>
<dbReference type="PANTHER" id="PTHR26379">
    <property type="entry name" value="BTB/POZ AND MATH DOMAIN-CONTAINING PROTEIN 1"/>
    <property type="match status" value="1"/>
</dbReference>